<dbReference type="InterPro" id="IPR029044">
    <property type="entry name" value="Nucleotide-diphossugar_trans"/>
</dbReference>
<dbReference type="Gene3D" id="3.90.550.10">
    <property type="entry name" value="Spore Coat Polysaccharide Biosynthesis Protein SpsA, Chain A"/>
    <property type="match status" value="1"/>
</dbReference>
<dbReference type="Pfam" id="PF03314">
    <property type="entry name" value="DUF273"/>
    <property type="match status" value="2"/>
</dbReference>
<organism evidence="1 2">
    <name type="scientific">Ascaris lumbricoides</name>
    <name type="common">Giant roundworm</name>
    <dbReference type="NCBI Taxonomy" id="6252"/>
    <lineage>
        <taxon>Eukaryota</taxon>
        <taxon>Metazoa</taxon>
        <taxon>Ecdysozoa</taxon>
        <taxon>Nematoda</taxon>
        <taxon>Chromadorea</taxon>
        <taxon>Rhabditida</taxon>
        <taxon>Spirurina</taxon>
        <taxon>Ascaridomorpha</taxon>
        <taxon>Ascaridoidea</taxon>
        <taxon>Ascarididae</taxon>
        <taxon>Ascaris</taxon>
    </lineage>
</organism>
<evidence type="ECO:0000313" key="1">
    <source>
        <dbReference type="Proteomes" id="UP000036681"/>
    </source>
</evidence>
<sequence length="431" mass="50694">MRGSFLIQLWTNIVAKIFTKCNATRRRIALLFCLVSIALIEEAYIASARNAYRNFYRRKVPAIIYKTRWNEQLLSKGSVAIISVLKDRQNYEEYRLAQESFKCYAIYHKYPWVVVDLSTNETLRRLCPQKDFMFARHCVVAHKMDDISEHWILFIDADMGVINPNHLIEEWIDVDVDLIFYDRIFNFEIMAGSYLVRNSDYGRKFLNYWANYEYRLPSSFHGSDNGAIHVPFQDLFLCLLSLARFERISKFQSNPLLSNVFMELMVPQKVNERRRCEKVWNASKSFDDLFVYEACAREVLGRVNKWPGKARVLKKGTAWSRDTWLTNSMWCEKDFVLHGWQKRLIFSFLGEIFLCVNFRKMDAVIFASWPSPFTSIAFNMSLCGTKDAGLNWSYKDTFIRTESEIEMIIDGIIAETAIYYKSALDRINNFS</sequence>
<protein>
    <submittedName>
        <fullName evidence="2">Nucleotide-diphospho-sugar transferase domain-containing protein</fullName>
    </submittedName>
</protein>
<keyword evidence="1" id="KW-1185">Reference proteome</keyword>
<evidence type="ECO:0000313" key="2">
    <source>
        <dbReference type="WBParaSite" id="ALUE_0001454801-mRNA-1"/>
    </source>
</evidence>
<dbReference type="AlphaFoldDB" id="A0A9J2PYZ2"/>
<dbReference type="WBParaSite" id="ALUE_0001454801-mRNA-1">
    <property type="protein sequence ID" value="ALUE_0001454801-mRNA-1"/>
    <property type="gene ID" value="ALUE_0001454801"/>
</dbReference>
<name>A0A9J2PYZ2_ASCLU</name>
<dbReference type="Proteomes" id="UP000036681">
    <property type="component" value="Unplaced"/>
</dbReference>
<dbReference type="PANTHER" id="PTHR31562">
    <property type="entry name" value="PROTEIN CBG18972"/>
    <property type="match status" value="1"/>
</dbReference>
<dbReference type="PANTHER" id="PTHR31562:SF2">
    <property type="entry name" value="NUCLEOTIDE-DIPHOSPHO-SUGAR TRANSFERASE"/>
    <property type="match status" value="1"/>
</dbReference>
<reference evidence="2" key="1">
    <citation type="submission" date="2023-03" db="UniProtKB">
        <authorList>
            <consortium name="WormBaseParasite"/>
        </authorList>
    </citation>
    <scope>IDENTIFICATION</scope>
</reference>
<accession>A0A9J2PYZ2</accession>
<proteinExistence type="predicted"/>
<dbReference type="InterPro" id="IPR004988">
    <property type="entry name" value="DUF273"/>
</dbReference>